<dbReference type="Pfam" id="PF05380">
    <property type="entry name" value="Peptidase_A17"/>
    <property type="match status" value="1"/>
</dbReference>
<dbReference type="InterPro" id="IPR008042">
    <property type="entry name" value="Retrotrans_Pao"/>
</dbReference>
<dbReference type="PANTHER" id="PTHR22955:SF66">
    <property type="entry name" value="INTEGRASE CATALYTIC DOMAIN-CONTAINING PROTEIN"/>
    <property type="match status" value="1"/>
</dbReference>
<reference evidence="1" key="1">
    <citation type="journal article" date="2020" name="bioRxiv">
        <title>Chromosome-level reference genome of the European wasp spider Argiope bruennichi: a resource for studies on range expansion and evolutionary adaptation.</title>
        <authorList>
            <person name="Sheffer M.M."/>
            <person name="Hoppe A."/>
            <person name="Krehenwinkel H."/>
            <person name="Uhl G."/>
            <person name="Kuss A.W."/>
            <person name="Jensen L."/>
            <person name="Jensen C."/>
            <person name="Gillespie R.G."/>
            <person name="Hoff K.J."/>
            <person name="Prost S."/>
        </authorList>
    </citation>
    <scope>NUCLEOTIDE SEQUENCE</scope>
</reference>
<dbReference type="PANTHER" id="PTHR22955">
    <property type="entry name" value="RETROTRANSPOSON"/>
    <property type="match status" value="1"/>
</dbReference>
<accession>A0A8T0EXZ7</accession>
<evidence type="ECO:0000313" key="1">
    <source>
        <dbReference type="EMBL" id="KAF8781488.1"/>
    </source>
</evidence>
<comment type="caution">
    <text evidence="1">The sequence shown here is derived from an EMBL/GenBank/DDBJ whole genome shotgun (WGS) entry which is preliminary data.</text>
</comment>
<organism evidence="1 2">
    <name type="scientific">Argiope bruennichi</name>
    <name type="common">Wasp spider</name>
    <name type="synonym">Aranea bruennichi</name>
    <dbReference type="NCBI Taxonomy" id="94029"/>
    <lineage>
        <taxon>Eukaryota</taxon>
        <taxon>Metazoa</taxon>
        <taxon>Ecdysozoa</taxon>
        <taxon>Arthropoda</taxon>
        <taxon>Chelicerata</taxon>
        <taxon>Arachnida</taxon>
        <taxon>Araneae</taxon>
        <taxon>Araneomorphae</taxon>
        <taxon>Entelegynae</taxon>
        <taxon>Araneoidea</taxon>
        <taxon>Araneidae</taxon>
        <taxon>Argiope</taxon>
    </lineage>
</organism>
<name>A0A8T0EXZ7_ARGBR</name>
<proteinExistence type="predicted"/>
<gene>
    <name evidence="1" type="ORF">HNY73_011877</name>
</gene>
<evidence type="ECO:0000313" key="2">
    <source>
        <dbReference type="Proteomes" id="UP000807504"/>
    </source>
</evidence>
<dbReference type="Proteomes" id="UP000807504">
    <property type="component" value="Unassembled WGS sequence"/>
</dbReference>
<reference evidence="1" key="2">
    <citation type="submission" date="2020-06" db="EMBL/GenBank/DDBJ databases">
        <authorList>
            <person name="Sheffer M."/>
        </authorList>
    </citation>
    <scope>NUCLEOTIDE SEQUENCE</scope>
</reference>
<protein>
    <submittedName>
        <fullName evidence="1">Uncharacterized protein</fullName>
    </submittedName>
</protein>
<dbReference type="AlphaFoldDB" id="A0A8T0EXZ7"/>
<keyword evidence="2" id="KW-1185">Reference proteome</keyword>
<dbReference type="EMBL" id="JABXBU010001863">
    <property type="protein sequence ID" value="KAF8781488.1"/>
    <property type="molecule type" value="Genomic_DNA"/>
</dbReference>
<sequence length="92" mass="10596">MLHIFTRTDIRPFGILCPATSIPKLLLQEIWRTGISWDSPLPYNLQKEFSDWVQETAEFDKVCIPRYLEKNGNSELHVFMDACGKSYAACIS</sequence>